<evidence type="ECO:0000259" key="7">
    <source>
        <dbReference type="PROSITE" id="PS51379"/>
    </source>
</evidence>
<dbReference type="PANTHER" id="PTHR42859:SF17">
    <property type="entry name" value="ELECTRON TRANSPORT PROTEIN HYDN-RELATED"/>
    <property type="match status" value="1"/>
</dbReference>
<keyword evidence="4" id="KW-0408">Iron</keyword>
<dbReference type="EMBL" id="CP036279">
    <property type="protein sequence ID" value="QDU63045.1"/>
    <property type="molecule type" value="Genomic_DNA"/>
</dbReference>
<sequence length="736" mass="82688">MAVVMPVAELDPKEGDEHPDASVLPFFSLFQMLKKVPSFDKYPGTWVLRRYRPGDVVCEQGETGSTAFYILSTEDLHAFRNAQLESNPDDAELRAEVDALAKRIEMLAGLDGEIARDERHSAFAHLDTGNLRPEPRPEGIWDRIGAALFGSRRAAERPIPEFIPNDGPTDINAITGIAPMYEGEIFGESSCLGRVPRSATVIASRDCYMLEMVRSIMDKIVSDRNYQDKAEQKYKDRVFEIHLRREPLFSKLSSDQYKMVQSVAELIFIEPGDVLFDEFEKADSVYVIRRGTVAVIKGILLDRESIAPDRWKLLFQRVHRASAEPDDPRSLLWAWLSDSTRQAIEEGKASDVAVKSDMVGALNRLMTNVTYFGWSFLSEAGRADLLKGEESRTLTKEANTALHQFLQERGTYFHRLIDETITGEFPRADNGVIKVASMSPLQHRLLGRHLVASLFPEAVPQPTVPVTLAYRSRGECIGELGVIDDAPRTASCVAYDHPADFDRKIAEYKKYLASRVELVRIRRDDFQRILSHSPAVRAEVEKIAEGRRSNTETTAMRGWQAEMPSASPRYHELGFFQGQQLMLIDLDRCVRCGDCVSACKNTHDDGRTRLFLDGPRFENRYLSPATCRSCRDPVCMIGCPVGSITRGGNGEIIIENWCIGCKLCAEQCPYDSIQMHEILPSERRQQQEATSVSREVKEVSHRAVVCDLCSTLPTGPACVSMCPHDAARRLDGVTRF</sequence>
<dbReference type="InterPro" id="IPR050294">
    <property type="entry name" value="RnfB_subfamily"/>
</dbReference>
<name>A0A518B7U3_9BACT</name>
<dbReference type="SUPFAM" id="SSF51206">
    <property type="entry name" value="cAMP-binding domain-like"/>
    <property type="match status" value="2"/>
</dbReference>
<evidence type="ECO:0000313" key="9">
    <source>
        <dbReference type="Proteomes" id="UP000317093"/>
    </source>
</evidence>
<dbReference type="InterPro" id="IPR017896">
    <property type="entry name" value="4Fe4S_Fe-S-bd"/>
</dbReference>
<dbReference type="CDD" id="cd00038">
    <property type="entry name" value="CAP_ED"/>
    <property type="match status" value="2"/>
</dbReference>
<dbReference type="Pfam" id="PF12797">
    <property type="entry name" value="Fer4_2"/>
    <property type="match status" value="1"/>
</dbReference>
<dbReference type="RefSeq" id="WP_419192706.1">
    <property type="nucleotide sequence ID" value="NZ_CP036279.1"/>
</dbReference>
<dbReference type="PROSITE" id="PS51379">
    <property type="entry name" value="4FE4S_FER_2"/>
    <property type="match status" value="2"/>
</dbReference>
<keyword evidence="2" id="KW-0479">Metal-binding</keyword>
<keyword evidence="1" id="KW-0004">4Fe-4S</keyword>
<dbReference type="EC" id="1.-.-.-" evidence="8"/>
<dbReference type="InterPro" id="IPR014710">
    <property type="entry name" value="RmlC-like_jellyroll"/>
</dbReference>
<dbReference type="Proteomes" id="UP000317093">
    <property type="component" value="Chromosome"/>
</dbReference>
<dbReference type="Pfam" id="PF00037">
    <property type="entry name" value="Fer4"/>
    <property type="match status" value="1"/>
</dbReference>
<dbReference type="Gene3D" id="3.30.70.20">
    <property type="match status" value="2"/>
</dbReference>
<keyword evidence="8" id="KW-0560">Oxidoreductase</keyword>
<dbReference type="PANTHER" id="PTHR42859">
    <property type="entry name" value="OXIDOREDUCTASE"/>
    <property type="match status" value="1"/>
</dbReference>
<feature type="domain" description="Cyclic nucleotide-binding" evidence="6">
    <location>
        <begin position="162"/>
        <end position="221"/>
    </location>
</feature>
<dbReference type="CDD" id="cd16367">
    <property type="entry name" value="DMSOR_beta_like"/>
    <property type="match status" value="1"/>
</dbReference>
<dbReference type="AlphaFoldDB" id="A0A518B7U3"/>
<evidence type="ECO:0000256" key="3">
    <source>
        <dbReference type="ARBA" id="ARBA00022737"/>
    </source>
</evidence>
<feature type="domain" description="4Fe-4S ferredoxin-type" evidence="7">
    <location>
        <begin position="649"/>
        <end position="678"/>
    </location>
</feature>
<feature type="domain" description="4Fe-4S ferredoxin-type" evidence="7">
    <location>
        <begin position="580"/>
        <end position="599"/>
    </location>
</feature>
<dbReference type="GO" id="GO:0016491">
    <property type="term" value="F:oxidoreductase activity"/>
    <property type="evidence" value="ECO:0007669"/>
    <property type="project" value="UniProtKB-KW"/>
</dbReference>
<dbReference type="Gene3D" id="2.60.120.10">
    <property type="entry name" value="Jelly Rolls"/>
    <property type="match status" value="3"/>
</dbReference>
<organism evidence="8 9">
    <name type="scientific">Kolteria novifilia</name>
    <dbReference type="NCBI Taxonomy" id="2527975"/>
    <lineage>
        <taxon>Bacteria</taxon>
        <taxon>Pseudomonadati</taxon>
        <taxon>Planctomycetota</taxon>
        <taxon>Planctomycetia</taxon>
        <taxon>Kolteriales</taxon>
        <taxon>Kolteriaceae</taxon>
        <taxon>Kolteria</taxon>
    </lineage>
</organism>
<dbReference type="PROSITE" id="PS50042">
    <property type="entry name" value="CNMP_BINDING_3"/>
    <property type="match status" value="3"/>
</dbReference>
<dbReference type="PROSITE" id="PS00198">
    <property type="entry name" value="4FE4S_FER_1"/>
    <property type="match status" value="1"/>
</dbReference>
<proteinExistence type="predicted"/>
<gene>
    <name evidence="8" type="primary">hyfA</name>
    <name evidence="8" type="ORF">Pan216_39190</name>
</gene>
<evidence type="ECO:0000259" key="6">
    <source>
        <dbReference type="PROSITE" id="PS50042"/>
    </source>
</evidence>
<keyword evidence="3" id="KW-0677">Repeat</keyword>
<accession>A0A518B7U3</accession>
<evidence type="ECO:0000256" key="4">
    <source>
        <dbReference type="ARBA" id="ARBA00023004"/>
    </source>
</evidence>
<keyword evidence="5" id="KW-0411">Iron-sulfur</keyword>
<evidence type="ECO:0000313" key="8">
    <source>
        <dbReference type="EMBL" id="QDU63045.1"/>
    </source>
</evidence>
<evidence type="ECO:0000256" key="1">
    <source>
        <dbReference type="ARBA" id="ARBA00022485"/>
    </source>
</evidence>
<reference evidence="8 9" key="1">
    <citation type="submission" date="2019-02" db="EMBL/GenBank/DDBJ databases">
        <title>Deep-cultivation of Planctomycetes and their phenomic and genomic characterization uncovers novel biology.</title>
        <authorList>
            <person name="Wiegand S."/>
            <person name="Jogler M."/>
            <person name="Boedeker C."/>
            <person name="Pinto D."/>
            <person name="Vollmers J."/>
            <person name="Rivas-Marin E."/>
            <person name="Kohn T."/>
            <person name="Peeters S.H."/>
            <person name="Heuer A."/>
            <person name="Rast P."/>
            <person name="Oberbeckmann S."/>
            <person name="Bunk B."/>
            <person name="Jeske O."/>
            <person name="Meyerdierks A."/>
            <person name="Storesund J.E."/>
            <person name="Kallscheuer N."/>
            <person name="Luecker S."/>
            <person name="Lage O.M."/>
            <person name="Pohl T."/>
            <person name="Merkel B.J."/>
            <person name="Hornburger P."/>
            <person name="Mueller R.-W."/>
            <person name="Bruemmer F."/>
            <person name="Labrenz M."/>
            <person name="Spormann A.M."/>
            <person name="Op den Camp H."/>
            <person name="Overmann J."/>
            <person name="Amann R."/>
            <person name="Jetten M.S.M."/>
            <person name="Mascher T."/>
            <person name="Medema M.H."/>
            <person name="Devos D.P."/>
            <person name="Kaster A.-K."/>
            <person name="Ovreas L."/>
            <person name="Rohde M."/>
            <person name="Galperin M.Y."/>
            <person name="Jogler C."/>
        </authorList>
    </citation>
    <scope>NUCLEOTIDE SEQUENCE [LARGE SCALE GENOMIC DNA]</scope>
    <source>
        <strain evidence="8 9">Pan216</strain>
    </source>
</reference>
<keyword evidence="9" id="KW-1185">Reference proteome</keyword>
<protein>
    <submittedName>
        <fullName evidence="8">Hydrogenase-4 component A</fullName>
        <ecNumber evidence="8">1.-.-.-</ecNumber>
    </submittedName>
</protein>
<evidence type="ECO:0000256" key="2">
    <source>
        <dbReference type="ARBA" id="ARBA00022723"/>
    </source>
</evidence>
<dbReference type="InterPro" id="IPR018490">
    <property type="entry name" value="cNMP-bd_dom_sf"/>
</dbReference>
<dbReference type="SUPFAM" id="SSF54862">
    <property type="entry name" value="4Fe-4S ferredoxins"/>
    <property type="match status" value="1"/>
</dbReference>
<dbReference type="InterPro" id="IPR000595">
    <property type="entry name" value="cNMP-bd_dom"/>
</dbReference>
<dbReference type="InterPro" id="IPR017900">
    <property type="entry name" value="4Fe4S_Fe_S_CS"/>
</dbReference>
<feature type="domain" description="Cyclic nucleotide-binding" evidence="6">
    <location>
        <begin position="468"/>
        <end position="530"/>
    </location>
</feature>
<dbReference type="GO" id="GO:0051539">
    <property type="term" value="F:4 iron, 4 sulfur cluster binding"/>
    <property type="evidence" value="ECO:0007669"/>
    <property type="project" value="UniProtKB-KW"/>
</dbReference>
<dbReference type="GO" id="GO:0046872">
    <property type="term" value="F:metal ion binding"/>
    <property type="evidence" value="ECO:0007669"/>
    <property type="project" value="UniProtKB-KW"/>
</dbReference>
<feature type="domain" description="Cyclic nucleotide-binding" evidence="6">
    <location>
        <begin position="248"/>
        <end position="297"/>
    </location>
</feature>
<evidence type="ECO:0000256" key="5">
    <source>
        <dbReference type="ARBA" id="ARBA00023014"/>
    </source>
</evidence>
<dbReference type="KEGG" id="knv:Pan216_39190"/>